<name>A0A6I4IYY9_9SPHN</name>
<organism evidence="2 3">
    <name type="scientific">Sphingomonas horti</name>
    <dbReference type="NCBI Taxonomy" id="2682842"/>
    <lineage>
        <taxon>Bacteria</taxon>
        <taxon>Pseudomonadati</taxon>
        <taxon>Pseudomonadota</taxon>
        <taxon>Alphaproteobacteria</taxon>
        <taxon>Sphingomonadales</taxon>
        <taxon>Sphingomonadaceae</taxon>
        <taxon>Sphingomonas</taxon>
    </lineage>
</organism>
<dbReference type="EMBL" id="WQMS01000006">
    <property type="protein sequence ID" value="MVO77314.1"/>
    <property type="molecule type" value="Genomic_DNA"/>
</dbReference>
<accession>A0A6I4IYY9</accession>
<dbReference type="InterPro" id="IPR009875">
    <property type="entry name" value="PilZ_domain"/>
</dbReference>
<dbReference type="GO" id="GO:0035438">
    <property type="term" value="F:cyclic-di-GMP binding"/>
    <property type="evidence" value="ECO:0007669"/>
    <property type="project" value="InterPro"/>
</dbReference>
<feature type="domain" description="PilZ" evidence="1">
    <location>
        <begin position="37"/>
        <end position="100"/>
    </location>
</feature>
<evidence type="ECO:0000259" key="1">
    <source>
        <dbReference type="Pfam" id="PF07238"/>
    </source>
</evidence>
<evidence type="ECO:0000313" key="2">
    <source>
        <dbReference type="EMBL" id="MVO77314.1"/>
    </source>
</evidence>
<dbReference type="AlphaFoldDB" id="A0A6I4IYY9"/>
<dbReference type="SUPFAM" id="SSF141371">
    <property type="entry name" value="PilZ domain-like"/>
    <property type="match status" value="1"/>
</dbReference>
<sequence length="206" mass="22807">MTAAFAHPFPQEDDFDDRRVGPRHISVLRVGRTVWDGIDQLCVVRNLSAGGLMFECLHPPAVGQQVNVELRSDKQMTGVVRWAKGIGAGIEFDAPVNVEQMLREERGTLLRVRPRAPRFVRRGTVRLIGRDGDAVAGDIIDIAIGGLSCRPEQPLKRGEPIVASIDGIGATNAELRWSRGDVSGIRFDKPLPWRAFQLWLDQAPRA</sequence>
<dbReference type="RefSeq" id="WP_157026266.1">
    <property type="nucleotide sequence ID" value="NZ_WQMS01000006.1"/>
</dbReference>
<reference evidence="2 3" key="1">
    <citation type="submission" date="2019-12" db="EMBL/GenBank/DDBJ databases">
        <authorList>
            <person name="Huq M.A."/>
        </authorList>
    </citation>
    <scope>NUCLEOTIDE SEQUENCE [LARGE SCALE GENOMIC DNA]</scope>
    <source>
        <strain evidence="2 3">MAH-20</strain>
    </source>
</reference>
<dbReference type="Proteomes" id="UP000441389">
    <property type="component" value="Unassembled WGS sequence"/>
</dbReference>
<evidence type="ECO:0000313" key="3">
    <source>
        <dbReference type="Proteomes" id="UP000441389"/>
    </source>
</evidence>
<dbReference type="Pfam" id="PF07238">
    <property type="entry name" value="PilZ"/>
    <property type="match status" value="1"/>
</dbReference>
<comment type="caution">
    <text evidence="2">The sequence shown here is derived from an EMBL/GenBank/DDBJ whole genome shotgun (WGS) entry which is preliminary data.</text>
</comment>
<keyword evidence="3" id="KW-1185">Reference proteome</keyword>
<proteinExistence type="predicted"/>
<protein>
    <recommendedName>
        <fullName evidence="1">PilZ domain-containing protein</fullName>
    </recommendedName>
</protein>
<gene>
    <name evidence="2" type="ORF">GON01_05095</name>
</gene>